<dbReference type="OrthoDB" id="1014182at2"/>
<dbReference type="EMBL" id="PSZM01000044">
    <property type="protein sequence ID" value="PQL90908.1"/>
    <property type="molecule type" value="Genomic_DNA"/>
</dbReference>
<reference evidence="1 2" key="1">
    <citation type="submission" date="2018-02" db="EMBL/GenBank/DDBJ databases">
        <title>Genome sequences of Apibacter spp., gut symbionts of Asian honey bees.</title>
        <authorList>
            <person name="Kwong W.K."/>
            <person name="Steele M.I."/>
            <person name="Moran N.A."/>
        </authorList>
    </citation>
    <scope>NUCLEOTIDE SEQUENCE [LARGE SCALE GENOMIC DNA]</scope>
    <source>
        <strain evidence="2">wkB301</strain>
    </source>
</reference>
<gene>
    <name evidence="1" type="ORF">C4S77_09580</name>
</gene>
<keyword evidence="2" id="KW-1185">Reference proteome</keyword>
<evidence type="ECO:0000313" key="2">
    <source>
        <dbReference type="Proteomes" id="UP000238042"/>
    </source>
</evidence>
<accession>A0A2S8A8L7</accession>
<name>A0A2S8A8L7_9FLAO</name>
<dbReference type="Proteomes" id="UP000238042">
    <property type="component" value="Unassembled WGS sequence"/>
</dbReference>
<proteinExistence type="predicted"/>
<dbReference type="RefSeq" id="WP_105247353.1">
    <property type="nucleotide sequence ID" value="NZ_PSZM01000044.1"/>
</dbReference>
<protein>
    <submittedName>
        <fullName evidence="1">Uncharacterized protein</fullName>
    </submittedName>
</protein>
<dbReference type="AlphaFoldDB" id="A0A2S8A8L7"/>
<organism evidence="1 2">
    <name type="scientific">Apibacter adventoris</name>
    <dbReference type="NCBI Taxonomy" id="1679466"/>
    <lineage>
        <taxon>Bacteria</taxon>
        <taxon>Pseudomonadati</taxon>
        <taxon>Bacteroidota</taxon>
        <taxon>Flavobacteriia</taxon>
        <taxon>Flavobacteriales</taxon>
        <taxon>Weeksellaceae</taxon>
        <taxon>Apibacter</taxon>
    </lineage>
</organism>
<comment type="caution">
    <text evidence="1">The sequence shown here is derived from an EMBL/GenBank/DDBJ whole genome shotgun (WGS) entry which is preliminary data.</text>
</comment>
<sequence>MGEENIHLVSLGKAEFSYGVIFGYYQGDNKEKQIHYTVDIAFVPQGSHYLLTLSKDKVYYNNEGADLISEQFSEAVGKSLFPLELEVSRQMELISLLNTYKIEERWKQQRAFLKKYYIGKIAEKVFSLMDEAYSHSAHIRQIIKKNLFFDLYFFPAIYREVKEEVRFNIYPFIPPITYTLNERKTDKSRSGKIRVSLKGNCTDTRSWASIENKDRIFIPARQQELIGSLDLQYKLDESSGLLYSLIGSLSVGISKKEKRKIEVEIYKLNRQVTKMETITSRFADT</sequence>
<evidence type="ECO:0000313" key="1">
    <source>
        <dbReference type="EMBL" id="PQL90908.1"/>
    </source>
</evidence>